<feature type="region of interest" description="Disordered" evidence="11">
    <location>
        <begin position="1"/>
        <end position="63"/>
    </location>
</feature>
<evidence type="ECO:0000256" key="7">
    <source>
        <dbReference type="ARBA" id="ARBA00022605"/>
    </source>
</evidence>
<evidence type="ECO:0000313" key="13">
    <source>
        <dbReference type="Proteomes" id="UP001438707"/>
    </source>
</evidence>
<dbReference type="EMBL" id="JALJOS010000005">
    <property type="protein sequence ID" value="KAK9838890.1"/>
    <property type="molecule type" value="Genomic_DNA"/>
</dbReference>
<dbReference type="InterPro" id="IPR015424">
    <property type="entry name" value="PyrdxlP-dep_Trfase"/>
</dbReference>
<reference evidence="12 13" key="1">
    <citation type="journal article" date="2024" name="Nat. Commun.">
        <title>Phylogenomics reveals the evolutionary origins of lichenization in chlorophyte algae.</title>
        <authorList>
            <person name="Puginier C."/>
            <person name="Libourel C."/>
            <person name="Otte J."/>
            <person name="Skaloud P."/>
            <person name="Haon M."/>
            <person name="Grisel S."/>
            <person name="Petersen M."/>
            <person name="Berrin J.G."/>
            <person name="Delaux P.M."/>
            <person name="Dal Grande F."/>
            <person name="Keller J."/>
        </authorList>
    </citation>
    <scope>NUCLEOTIDE SEQUENCE [LARGE SCALE GENOMIC DNA]</scope>
    <source>
        <strain evidence="12 13">SAG 2145</strain>
    </source>
</reference>
<protein>
    <recommendedName>
        <fullName evidence="5">acetylornithine transaminase</fullName>
        <ecNumber evidence="5">2.6.1.11</ecNumber>
    </recommendedName>
</protein>
<dbReference type="CDD" id="cd00610">
    <property type="entry name" value="OAT_like"/>
    <property type="match status" value="1"/>
</dbReference>
<proteinExistence type="inferred from homology"/>
<dbReference type="Gene3D" id="3.90.1150.10">
    <property type="entry name" value="Aspartate Aminotransferase, domain 1"/>
    <property type="match status" value="1"/>
</dbReference>
<dbReference type="PANTHER" id="PTHR11986">
    <property type="entry name" value="AMINOTRANSFERASE CLASS III"/>
    <property type="match status" value="1"/>
</dbReference>
<evidence type="ECO:0000256" key="8">
    <source>
        <dbReference type="ARBA" id="ARBA00022679"/>
    </source>
</evidence>
<evidence type="ECO:0000256" key="5">
    <source>
        <dbReference type="ARBA" id="ARBA00012919"/>
    </source>
</evidence>
<dbReference type="GO" id="GO:0009570">
    <property type="term" value="C:chloroplast stroma"/>
    <property type="evidence" value="ECO:0007669"/>
    <property type="project" value="TreeGrafter"/>
</dbReference>
<dbReference type="GO" id="GO:0042802">
    <property type="term" value="F:identical protein binding"/>
    <property type="evidence" value="ECO:0007669"/>
    <property type="project" value="TreeGrafter"/>
</dbReference>
<feature type="compositionally biased region" description="Low complexity" evidence="11">
    <location>
        <begin position="53"/>
        <end position="62"/>
    </location>
</feature>
<organism evidence="12 13">
    <name type="scientific">Apatococcus lobatus</name>
    <dbReference type="NCBI Taxonomy" id="904363"/>
    <lineage>
        <taxon>Eukaryota</taxon>
        <taxon>Viridiplantae</taxon>
        <taxon>Chlorophyta</taxon>
        <taxon>core chlorophytes</taxon>
        <taxon>Trebouxiophyceae</taxon>
        <taxon>Chlorellales</taxon>
        <taxon>Chlorellaceae</taxon>
        <taxon>Apatococcus</taxon>
    </lineage>
</organism>
<comment type="caution">
    <text evidence="12">The sequence shown here is derived from an EMBL/GenBank/DDBJ whole genome shotgun (WGS) entry which is preliminary data.</text>
</comment>
<dbReference type="GO" id="GO:0003992">
    <property type="term" value="F:N2-acetyl-L-ornithine:2-oxoglutarate 5-aminotransferase activity"/>
    <property type="evidence" value="ECO:0007669"/>
    <property type="project" value="UniProtKB-EC"/>
</dbReference>
<dbReference type="PANTHER" id="PTHR11986:SF79">
    <property type="entry name" value="ACETYLORNITHINE AMINOTRANSFERASE, MITOCHONDRIAL"/>
    <property type="match status" value="1"/>
</dbReference>
<dbReference type="SUPFAM" id="SSF53383">
    <property type="entry name" value="PLP-dependent transferases"/>
    <property type="match status" value="1"/>
</dbReference>
<dbReference type="NCBIfam" id="NF002325">
    <property type="entry name" value="PRK01278.1"/>
    <property type="match status" value="1"/>
</dbReference>
<evidence type="ECO:0000256" key="2">
    <source>
        <dbReference type="ARBA" id="ARBA00004173"/>
    </source>
</evidence>
<dbReference type="HAMAP" id="MF_01107">
    <property type="entry name" value="ArgD_aminotrans_3"/>
    <property type="match status" value="1"/>
</dbReference>
<dbReference type="InterPro" id="IPR004636">
    <property type="entry name" value="AcOrn/SuccOrn_fam"/>
</dbReference>
<comment type="cofactor">
    <cofactor evidence="1">
        <name>pyridoxal 5'-phosphate</name>
        <dbReference type="ChEBI" id="CHEBI:597326"/>
    </cofactor>
</comment>
<evidence type="ECO:0000256" key="9">
    <source>
        <dbReference type="ARBA" id="ARBA00022898"/>
    </source>
</evidence>
<comment type="similarity">
    <text evidence="4 10">Belongs to the class-III pyridoxal-phosphate-dependent aminotransferase family.</text>
</comment>
<evidence type="ECO:0000256" key="6">
    <source>
        <dbReference type="ARBA" id="ARBA00022576"/>
    </source>
</evidence>
<dbReference type="InterPro" id="IPR005814">
    <property type="entry name" value="Aminotrans_3"/>
</dbReference>
<dbReference type="Pfam" id="PF00202">
    <property type="entry name" value="Aminotran_3"/>
    <property type="match status" value="1"/>
</dbReference>
<dbReference type="PIRSF" id="PIRSF000521">
    <property type="entry name" value="Transaminase_4ab_Lys_Orn"/>
    <property type="match status" value="1"/>
</dbReference>
<dbReference type="InterPro" id="IPR015421">
    <property type="entry name" value="PyrdxlP-dep_Trfase_major"/>
</dbReference>
<comment type="pathway">
    <text evidence="3">Amino-acid biosynthesis; L-arginine biosynthesis; N(2)-acetyl-L-ornithine from L-glutamate: step 4/4.</text>
</comment>
<name>A0AAW1RXR8_9CHLO</name>
<dbReference type="PROSITE" id="PS00600">
    <property type="entry name" value="AA_TRANSFER_CLASS_3"/>
    <property type="match status" value="1"/>
</dbReference>
<accession>A0AAW1RXR8</accession>
<evidence type="ECO:0000256" key="11">
    <source>
        <dbReference type="SAM" id="MobiDB-lite"/>
    </source>
</evidence>
<keyword evidence="8" id="KW-0808">Transferase</keyword>
<dbReference type="InterPro" id="IPR015422">
    <property type="entry name" value="PyrdxlP-dep_Trfase_small"/>
</dbReference>
<evidence type="ECO:0000256" key="10">
    <source>
        <dbReference type="RuleBase" id="RU003560"/>
    </source>
</evidence>
<evidence type="ECO:0000256" key="4">
    <source>
        <dbReference type="ARBA" id="ARBA00008954"/>
    </source>
</evidence>
<dbReference type="InterPro" id="IPR050103">
    <property type="entry name" value="Class-III_PLP-dep_AT"/>
</dbReference>
<dbReference type="GO" id="GO:0005739">
    <property type="term" value="C:mitochondrion"/>
    <property type="evidence" value="ECO:0007669"/>
    <property type="project" value="UniProtKB-SubCell"/>
</dbReference>
<sequence length="475" mass="50497">METGSAFLTGKTIPVPPSPRGLTNPYKTARYAARRQALKTKAVAAPPRPASSPPAQNSSTSAEQTIADEAKYVLQTYVRPKMVLERGDGVNLWDTEGKQYLDFAAGIAVNSLGHSHKEWLRAVEEQAGQLCHASNLFHTAPQARLAKRLVENTPWADRVFYSNSGTEAVEAVIKFARKYARVQAGEDPYSTESNAATEVVCFSGAFHGRTMGALSLTAKEQYKTPFMPIMPGSVTAKYLDLESARQCIKKGKTAAVIVEPLQGEGGIHMSSQAFLEGLRELCDEAGALLIFDEIQCGLGRTGKLWAHEYFGVQPDMMTLAKPLAGGLPIGAVLLKQKIADVMAPGDHGSTFAGNPLVCAAGEAVLDVLLAPGFLQAVHDNGVALRHGLREKLGSNPHVKEVRGLGLISGIQLDVPAGPVVAAALEAGLIVITAGKGDVVRMVPPLIVTQEDVQKCVDILAEVIPQALAAEMPPVS</sequence>
<keyword evidence="9 10" id="KW-0663">Pyridoxal phosphate</keyword>
<dbReference type="Proteomes" id="UP001438707">
    <property type="component" value="Unassembled WGS sequence"/>
</dbReference>
<dbReference type="FunFam" id="3.40.640.10:FF:000004">
    <property type="entry name" value="Acetylornithine aminotransferase"/>
    <property type="match status" value="1"/>
</dbReference>
<dbReference type="EC" id="2.6.1.11" evidence="5"/>
<keyword evidence="7" id="KW-0028">Amino-acid biosynthesis</keyword>
<dbReference type="InterPro" id="IPR049704">
    <property type="entry name" value="Aminotrans_3_PPA_site"/>
</dbReference>
<evidence type="ECO:0000256" key="1">
    <source>
        <dbReference type="ARBA" id="ARBA00001933"/>
    </source>
</evidence>
<evidence type="ECO:0000313" key="12">
    <source>
        <dbReference type="EMBL" id="KAK9838890.1"/>
    </source>
</evidence>
<dbReference type="GO" id="GO:0030170">
    <property type="term" value="F:pyridoxal phosphate binding"/>
    <property type="evidence" value="ECO:0007669"/>
    <property type="project" value="InterPro"/>
</dbReference>
<dbReference type="AlphaFoldDB" id="A0AAW1RXR8"/>
<evidence type="ECO:0000256" key="3">
    <source>
        <dbReference type="ARBA" id="ARBA00005024"/>
    </source>
</evidence>
<gene>
    <name evidence="12" type="ORF">WJX74_005348</name>
</gene>
<comment type="subcellular location">
    <subcellularLocation>
        <location evidence="2">Mitochondrion</location>
    </subcellularLocation>
</comment>
<dbReference type="NCBIfam" id="TIGR00707">
    <property type="entry name" value="argD"/>
    <property type="match status" value="1"/>
</dbReference>
<dbReference type="Gene3D" id="3.40.640.10">
    <property type="entry name" value="Type I PLP-dependent aspartate aminotransferase-like (Major domain)"/>
    <property type="match status" value="1"/>
</dbReference>
<keyword evidence="6" id="KW-0032">Aminotransferase</keyword>
<keyword evidence="13" id="KW-1185">Reference proteome</keyword>
<dbReference type="GO" id="GO:0006526">
    <property type="term" value="P:L-arginine biosynthetic process"/>
    <property type="evidence" value="ECO:0007669"/>
    <property type="project" value="UniProtKB-ARBA"/>
</dbReference>